<name>A0A0S8K1X7_UNCW3</name>
<accession>A0A0S8K1X7</accession>
<proteinExistence type="predicted"/>
<comment type="caution">
    <text evidence="2">The sequence shown here is derived from an EMBL/GenBank/DDBJ whole genome shotgun (WGS) entry which is preliminary data.</text>
</comment>
<sequence>MKKHLFVLLCVMIGIVTCTTEKDYDYELERTETRTWPAAGINQINAATVNGAISVAATLDTLITADITRSCRGEDSLDAEDHIDDIVVTDNVGAGQLNLEADMPDGDSGRDYRADFDLTTPPAMFLDLATVNGAVLIQNMTAGARVRITNGAVTTENLRGGIDVATVNGAMYCDMEELAANQSALLATTNGEVTLLLPSDVVAEFDAITTNGEVMVTGFGSVTYTTNQTSHKAGTIGSGGGSATIDITVVNGNITIQAR</sequence>
<dbReference type="EMBL" id="LJVE01000031">
    <property type="protein sequence ID" value="KPL14894.1"/>
    <property type="molecule type" value="Genomic_DNA"/>
</dbReference>
<dbReference type="Proteomes" id="UP000050975">
    <property type="component" value="Unassembled WGS sequence"/>
</dbReference>
<evidence type="ECO:0000313" key="2">
    <source>
        <dbReference type="EMBL" id="KPL14894.1"/>
    </source>
</evidence>
<organism evidence="2 3">
    <name type="scientific">candidate division WOR_3 bacterium SM1_77</name>
    <dbReference type="NCBI Taxonomy" id="1703778"/>
    <lineage>
        <taxon>Bacteria</taxon>
        <taxon>Bacteria division WOR-3</taxon>
    </lineage>
</organism>
<gene>
    <name evidence="2" type="ORF">AMJ74_02585</name>
</gene>
<dbReference type="AlphaFoldDB" id="A0A0S8K1X7"/>
<dbReference type="Pfam" id="PF13349">
    <property type="entry name" value="DUF4097"/>
    <property type="match status" value="1"/>
</dbReference>
<evidence type="ECO:0000259" key="1">
    <source>
        <dbReference type="Pfam" id="PF13349"/>
    </source>
</evidence>
<reference evidence="2 3" key="1">
    <citation type="journal article" date="2015" name="Microbiome">
        <title>Genomic resolution of linkages in carbon, nitrogen, and sulfur cycling among widespread estuary sediment bacteria.</title>
        <authorList>
            <person name="Baker B.J."/>
            <person name="Lazar C.S."/>
            <person name="Teske A.P."/>
            <person name="Dick G.J."/>
        </authorList>
    </citation>
    <scope>NUCLEOTIDE SEQUENCE [LARGE SCALE GENOMIC DNA]</scope>
    <source>
        <strain evidence="2">SM1_77</strain>
    </source>
</reference>
<feature type="domain" description="DUF4097" evidence="1">
    <location>
        <begin position="41"/>
        <end position="256"/>
    </location>
</feature>
<protein>
    <recommendedName>
        <fullName evidence="1">DUF4097 domain-containing protein</fullName>
    </recommendedName>
</protein>
<dbReference type="InterPro" id="IPR025164">
    <property type="entry name" value="Toastrack_DUF4097"/>
</dbReference>
<evidence type="ECO:0000313" key="3">
    <source>
        <dbReference type="Proteomes" id="UP000050975"/>
    </source>
</evidence>